<proteinExistence type="inferred from homology"/>
<feature type="domain" description="Protein kinase" evidence="4">
    <location>
        <begin position="7"/>
        <end position="358"/>
    </location>
</feature>
<dbReference type="InterPro" id="IPR000719">
    <property type="entry name" value="Prot_kinase_dom"/>
</dbReference>
<dbReference type="InterPro" id="IPR008271">
    <property type="entry name" value="Ser/Thr_kinase_AS"/>
</dbReference>
<organism evidence="5 6">
    <name type="scientific">Candida parapsilosis</name>
    <name type="common">Yeast</name>
    <dbReference type="NCBI Taxonomy" id="5480"/>
    <lineage>
        <taxon>Eukaryota</taxon>
        <taxon>Fungi</taxon>
        <taxon>Dikarya</taxon>
        <taxon>Ascomycota</taxon>
        <taxon>Saccharomycotina</taxon>
        <taxon>Pichiomycetes</taxon>
        <taxon>Debaryomycetaceae</taxon>
        <taxon>Candida/Lodderomyces clade</taxon>
        <taxon>Candida</taxon>
    </lineage>
</organism>
<dbReference type="PROSITE" id="PS00108">
    <property type="entry name" value="PROTEIN_KINASE_ST"/>
    <property type="match status" value="1"/>
</dbReference>
<accession>A0A8X7NT09</accession>
<dbReference type="SUPFAM" id="SSF56112">
    <property type="entry name" value="Protein kinase-like (PK-like)"/>
    <property type="match status" value="1"/>
</dbReference>
<name>A0A8X7NT09_CANPA</name>
<dbReference type="PANTHER" id="PTHR24056">
    <property type="entry name" value="CELL DIVISION PROTEIN KINASE"/>
    <property type="match status" value="1"/>
</dbReference>
<sequence>MKLDDLYTDKQLIYNSVISNICKAKPKSSNAIATTNASTSNYVCLKIVDVDFKIPPHSIKREIKAIKSLQEHGGIVKYIEDFQIYEDVILVLKYYPFNLNQLIMNKKYCRKRTRYDLGGDGSSNVKYTLSNIITQWQLKQLVTNLVSSIKFIHANDIIHRDLKPGNILFVDEDITKPVIADFGVCYNLLDPPEDEPLMQKYTDVSTSIYKPPELILGISNYSFEVDYWSLAIVLTILYSPDFKSILIRDDHVGVRADDNDADEEMNNESGISDLHLLSCIFRVFGTPTYNENDIHSDEDREQLYWPELDDDDLHFKKFNLKRFKRKSLAEIIPKCEDEEVKHLFQKMTRYDREKRSIE</sequence>
<dbReference type="GO" id="GO:0007346">
    <property type="term" value="P:regulation of mitotic cell cycle"/>
    <property type="evidence" value="ECO:0007669"/>
    <property type="project" value="TreeGrafter"/>
</dbReference>
<dbReference type="GO" id="GO:0005634">
    <property type="term" value="C:nucleus"/>
    <property type="evidence" value="ECO:0007669"/>
    <property type="project" value="TreeGrafter"/>
</dbReference>
<gene>
    <name evidence="5" type="ORF">FOB60_001110</name>
</gene>
<evidence type="ECO:0000313" key="5">
    <source>
        <dbReference type="EMBL" id="KAF6059528.1"/>
    </source>
</evidence>
<dbReference type="Gene3D" id="3.30.200.20">
    <property type="entry name" value="Phosphorylase Kinase, domain 1"/>
    <property type="match status" value="1"/>
</dbReference>
<keyword evidence="3" id="KW-0067">ATP-binding</keyword>
<evidence type="ECO:0000313" key="6">
    <source>
        <dbReference type="Proteomes" id="UP000590412"/>
    </source>
</evidence>
<dbReference type="InterPro" id="IPR011009">
    <property type="entry name" value="Kinase-like_dom_sf"/>
</dbReference>
<keyword evidence="5" id="KW-0418">Kinase</keyword>
<dbReference type="PANTHER" id="PTHR24056:SF508">
    <property type="entry name" value="CYCLIN-DEPENDENT KINASE 10"/>
    <property type="match status" value="1"/>
</dbReference>
<evidence type="ECO:0000256" key="3">
    <source>
        <dbReference type="ARBA" id="ARBA00022840"/>
    </source>
</evidence>
<reference evidence="5" key="1">
    <citation type="submission" date="2020-03" db="EMBL/GenBank/DDBJ databases">
        <title>FDA dAtabase for Regulatory Grade micrObial Sequences (FDA-ARGOS): Supporting development and validation of Infectious Disease Dx tests.</title>
        <authorList>
            <person name="Campos J."/>
            <person name="Goldberg B."/>
            <person name="Tallon L."/>
            <person name="Sadzewicz L."/>
            <person name="Vavikolanu K."/>
            <person name="Mehta A."/>
            <person name="Aluvathingal J."/>
            <person name="Nadendla S."/>
            <person name="Nandy P."/>
            <person name="Geyer C."/>
            <person name="Yan Y."/>
            <person name="Sichtig H."/>
        </authorList>
    </citation>
    <scope>NUCLEOTIDE SEQUENCE [LARGE SCALE GENOMIC DNA]</scope>
    <source>
        <strain evidence="5">FDAARGOS_652</strain>
    </source>
</reference>
<dbReference type="SMART" id="SM00220">
    <property type="entry name" value="S_TKc"/>
    <property type="match status" value="1"/>
</dbReference>
<dbReference type="AlphaFoldDB" id="A0A8X7NT09"/>
<keyword evidence="2" id="KW-0547">Nucleotide-binding</keyword>
<dbReference type="EMBL" id="JABWAB010000001">
    <property type="protein sequence ID" value="KAF6059528.1"/>
    <property type="molecule type" value="Genomic_DNA"/>
</dbReference>
<dbReference type="GO" id="GO:0005524">
    <property type="term" value="F:ATP binding"/>
    <property type="evidence" value="ECO:0007669"/>
    <property type="project" value="UniProtKB-KW"/>
</dbReference>
<dbReference type="Pfam" id="PF00069">
    <property type="entry name" value="Pkinase"/>
    <property type="match status" value="1"/>
</dbReference>
<dbReference type="Proteomes" id="UP000590412">
    <property type="component" value="Unassembled WGS sequence"/>
</dbReference>
<dbReference type="Gene3D" id="1.10.510.10">
    <property type="entry name" value="Transferase(Phosphotransferase) domain 1"/>
    <property type="match status" value="1"/>
</dbReference>
<evidence type="ECO:0000256" key="1">
    <source>
        <dbReference type="ARBA" id="ARBA00006485"/>
    </source>
</evidence>
<evidence type="ECO:0000259" key="4">
    <source>
        <dbReference type="PROSITE" id="PS50011"/>
    </source>
</evidence>
<protein>
    <submittedName>
        <fullName evidence="5">Protein kinase domain family protein</fullName>
    </submittedName>
</protein>
<dbReference type="PROSITE" id="PS50011">
    <property type="entry name" value="PROTEIN_KINASE_DOM"/>
    <property type="match status" value="1"/>
</dbReference>
<dbReference type="InterPro" id="IPR050108">
    <property type="entry name" value="CDK"/>
</dbReference>
<comment type="caution">
    <text evidence="5">The sequence shown here is derived from an EMBL/GenBank/DDBJ whole genome shotgun (WGS) entry which is preliminary data.</text>
</comment>
<dbReference type="GO" id="GO:0004674">
    <property type="term" value="F:protein serine/threonine kinase activity"/>
    <property type="evidence" value="ECO:0007669"/>
    <property type="project" value="TreeGrafter"/>
</dbReference>
<evidence type="ECO:0000256" key="2">
    <source>
        <dbReference type="ARBA" id="ARBA00022741"/>
    </source>
</evidence>
<comment type="similarity">
    <text evidence="1">Belongs to the protein kinase superfamily. CMGC Ser/Thr protein kinase family. CDC2/CDKX subfamily.</text>
</comment>
<keyword evidence="5" id="KW-0808">Transferase</keyword>
<dbReference type="OrthoDB" id="413582at2759"/>